<reference evidence="2 3" key="1">
    <citation type="submission" date="2015-04" db="EMBL/GenBank/DDBJ databases">
        <title>Genome sequence of Mycoplasma leachii strain 06049.</title>
        <authorList>
            <person name="Sirand-Pugnet P."/>
            <person name="Breton M."/>
            <person name="Dordet-Frisoni E."/>
            <person name="Baranowski E."/>
            <person name="Barre A."/>
            <person name="Couture C."/>
            <person name="Dupuy V."/>
            <person name="Gaurivaud P."/>
            <person name="Jacob D."/>
            <person name="Lemaitre C."/>
            <person name="Manso-Silvan L."/>
            <person name="Nikolski M."/>
            <person name="Nouvel L.-X."/>
            <person name="Poumarat F."/>
            <person name="Tardy F."/>
            <person name="Thebault P."/>
            <person name="Theil S."/>
            <person name="Citti C."/>
            <person name="Thiaucourt F."/>
            <person name="Blanchard A."/>
        </authorList>
    </citation>
    <scope>NUCLEOTIDE SEQUENCE [LARGE SCALE GENOMIC DNA]</scope>
    <source>
        <strain evidence="2 3">06049</strain>
    </source>
</reference>
<gene>
    <name evidence="2" type="ORF">MLEAa_4900</name>
</gene>
<proteinExistence type="predicted"/>
<feature type="transmembrane region" description="Helical" evidence="1">
    <location>
        <begin position="12"/>
        <end position="33"/>
    </location>
</feature>
<name>A0A2T4I9P0_9MOLU</name>
<evidence type="ECO:0000256" key="1">
    <source>
        <dbReference type="SAM" id="Phobius"/>
    </source>
</evidence>
<accession>A0A2T4I9P0</accession>
<dbReference type="EMBL" id="LAUU01000009">
    <property type="protein sequence ID" value="PTD31237.1"/>
    <property type="molecule type" value="Genomic_DNA"/>
</dbReference>
<feature type="transmembrane region" description="Helical" evidence="1">
    <location>
        <begin position="68"/>
        <end position="90"/>
    </location>
</feature>
<sequence length="99" mass="11322">MKYMFRKIFKILISLVLAAIVILIGIIILGFAADKTDLNFLQRATNVLKTHTAVQLLKLELPNLQQKIGVLLVIYIGPLIFITGFIWNFFKLLFGIFKK</sequence>
<evidence type="ECO:0000313" key="3">
    <source>
        <dbReference type="Proteomes" id="UP000241093"/>
    </source>
</evidence>
<protein>
    <submittedName>
        <fullName evidence="2">Putative transmembrane protein</fullName>
    </submittedName>
</protein>
<dbReference type="AlphaFoldDB" id="A0A2T4I9P0"/>
<evidence type="ECO:0000313" key="2">
    <source>
        <dbReference type="EMBL" id="PTD31237.1"/>
    </source>
</evidence>
<keyword evidence="1" id="KW-0472">Membrane</keyword>
<keyword evidence="1 2" id="KW-0812">Transmembrane</keyword>
<keyword evidence="1" id="KW-1133">Transmembrane helix</keyword>
<dbReference type="Proteomes" id="UP000241093">
    <property type="component" value="Unassembled WGS sequence"/>
</dbReference>
<organism evidence="2 3">
    <name type="scientific">Mycoplasma leachii 06049</name>
    <dbReference type="NCBI Taxonomy" id="1188244"/>
    <lineage>
        <taxon>Bacteria</taxon>
        <taxon>Bacillati</taxon>
        <taxon>Mycoplasmatota</taxon>
        <taxon>Mollicutes</taxon>
        <taxon>Mycoplasmataceae</taxon>
        <taxon>Mycoplasma</taxon>
    </lineage>
</organism>
<comment type="caution">
    <text evidence="2">The sequence shown here is derived from an EMBL/GenBank/DDBJ whole genome shotgun (WGS) entry which is preliminary data.</text>
</comment>